<dbReference type="Pfam" id="PF13558">
    <property type="entry name" value="SbcC_Walker_B"/>
    <property type="match status" value="1"/>
</dbReference>
<dbReference type="InterPro" id="IPR038729">
    <property type="entry name" value="Rad50/SbcC_AAA"/>
</dbReference>
<dbReference type="Proteomes" id="UP000480556">
    <property type="component" value="Unassembled WGS sequence"/>
</dbReference>
<dbReference type="AlphaFoldDB" id="A0A5Q0P022"/>
<dbReference type="InterPro" id="IPR027417">
    <property type="entry name" value="P-loop_NTPase"/>
</dbReference>
<reference evidence="5 6" key="1">
    <citation type="submission" date="2019-10" db="EMBL/GenBank/DDBJ databases">
        <authorList>
            <person name="Dong K."/>
        </authorList>
    </citation>
    <scope>NUCLEOTIDE SEQUENCE [LARGE SCALE GENOMIC DNA]</scope>
    <source>
        <strain evidence="5">dk386</strain>
        <strain evidence="4">Dk386</strain>
        <strain evidence="3">Dk771</strain>
        <strain evidence="6">dk771</strain>
    </source>
</reference>
<evidence type="ECO:0000256" key="1">
    <source>
        <dbReference type="SAM" id="Coils"/>
    </source>
</evidence>
<dbReference type="EMBL" id="WITK01000011">
    <property type="protein sequence ID" value="MQW92216.1"/>
    <property type="molecule type" value="Genomic_DNA"/>
</dbReference>
<organism evidence="3 6">
    <name type="scientific">Acinetobacter wanghuae</name>
    <dbReference type="NCBI Taxonomy" id="2662362"/>
    <lineage>
        <taxon>Bacteria</taxon>
        <taxon>Pseudomonadati</taxon>
        <taxon>Pseudomonadota</taxon>
        <taxon>Gammaproteobacteria</taxon>
        <taxon>Moraxellales</taxon>
        <taxon>Moraxellaceae</taxon>
        <taxon>Acinetobacter</taxon>
    </lineage>
</organism>
<dbReference type="PANTHER" id="PTHR32114">
    <property type="entry name" value="ABC TRANSPORTER ABCH.3"/>
    <property type="match status" value="1"/>
</dbReference>
<evidence type="ECO:0000313" key="5">
    <source>
        <dbReference type="Proteomes" id="UP000327478"/>
    </source>
</evidence>
<dbReference type="EMBL" id="CP045650">
    <property type="protein sequence ID" value="QGA10465.1"/>
    <property type="molecule type" value="Genomic_DNA"/>
</dbReference>
<dbReference type="Gene3D" id="3.40.50.300">
    <property type="entry name" value="P-loop containing nucleotide triphosphate hydrolases"/>
    <property type="match status" value="2"/>
</dbReference>
<evidence type="ECO:0000313" key="3">
    <source>
        <dbReference type="EMBL" id="MQW92216.1"/>
    </source>
</evidence>
<name>A0A5Q0P022_9GAMM</name>
<dbReference type="RefSeq" id="WP_153370867.1">
    <property type="nucleotide sequence ID" value="NZ_CP045650.1"/>
</dbReference>
<gene>
    <name evidence="4" type="ORF">GFH30_03185</name>
    <name evidence="3" type="ORF">GHJ48_07395</name>
</gene>
<dbReference type="Proteomes" id="UP000327478">
    <property type="component" value="Chromosome"/>
</dbReference>
<sequence>MKILRLSLNNLASLAGTHHIHFDHQPLAHAGLIAITGKTGAGKSTLLDAMCLALYNEVPRLKGAAGSLKDTGGQDISIKDSKNILRRGTTSGFAELEFIALDGKRYQARWEIRRARNKVDGNLKVERAITCLDDQRVLNQKISEATPIIEKLIGLSFEQFTRAVLLAQSEVGAFLKAKDNERADLLEYLTNSHIFSLVSIKAAEKYSQVKQQRAELENLIGHIEILSPDNIEQLIQQQKQFGLTLQNLQQSEKLLENERKWHLDRHKMYADVHAKKEVYDVQLDAVTKSAPQQILLEQLDTFQSIREQFVQHAKLAPQKVQIQQQQSQFSQAFEALKTQVASEQSQFNALQHKLQQFSEHREVLKPHLELGLKLDHEINTVSEQYKKLNAEQINFQRDRLQPLEQNIQQQQLNLNHIRSKQQQLTQQLNETQAFSSFDQEPQSILQRLNDYAIQYQQLEQDNAEMLQLPLNEIQQRSQEYCNQITQLTEQYQSLAHLEQQLSTVQQQRQQQQSTQVKIEHIQQRLQQLVQQSKDNKKLQTEILAQEQQLQQRQHAERQLQQQLEAEQKAFTQLETVLIEQRLLHTQSVQELRAQLKTDEPCMVCGSLDHPFITGHELLEQGLQQLQEQQLQQAKQKLEHLLEQKQQENIETSKQHAVLEQQQQRFNSQTADLTRQKNELIGQIKHFAIDVNHQDLSVLATDIHRYHAQLNSQIQAALEQEQHLQQHLNQWRESQQQRHQLQLLQQQREQLEQLISPVVERLPSQYQTVPPMTWLHQVKQQLAQRIQYLTEQKNIEHDLNTHQQSLEKSQYQLQLEQQNYADLDQKLQQLIQQGKDLRHQLAELTEHYAGKTYRIALDWQTDLDQEHAALAQALEQQRQKVQQADAELHQANLKVQEFITRLHELEQQLHQAEQAIQSWQLTHPHVTQSMIEQWLAINLAQHQQLRQDLMNQKQILENAKTAWQLLEEQYQAHLKRQPEHEFELIEQKLSDIHLEKTTQQDAFNELDAKLRINASNQATYAKYQTQIEQVKAEEYRWGRIYDLIGHKEGTKFQKIAQEHHLDILVEYANQQLQPLAPRYQLHRIPNSLSLAIIDLDMNSEIRPVLSLSGGETFLVSLALALAIANMASGSMKLESLFIDEGFGTLDPASLHMVMNALDHLQSQGRKVVLISHVQEMHERIPVQIQVKPVGAGASTIEVIG</sequence>
<keyword evidence="5" id="KW-1185">Reference proteome</keyword>
<evidence type="ECO:0000313" key="6">
    <source>
        <dbReference type="Proteomes" id="UP000480556"/>
    </source>
</evidence>
<accession>A0A5Q0P022</accession>
<keyword evidence="1" id="KW-0175">Coiled coil</keyword>
<dbReference type="Pfam" id="PF13476">
    <property type="entry name" value="AAA_23"/>
    <property type="match status" value="1"/>
</dbReference>
<feature type="coiled-coil region" evidence="1">
    <location>
        <begin position="407"/>
        <end position="576"/>
    </location>
</feature>
<evidence type="ECO:0000313" key="4">
    <source>
        <dbReference type="EMBL" id="QGA10465.1"/>
    </source>
</evidence>
<feature type="coiled-coil region" evidence="1">
    <location>
        <begin position="706"/>
        <end position="753"/>
    </location>
</feature>
<protein>
    <submittedName>
        <fullName evidence="3">AAA family ATPase</fullName>
    </submittedName>
</protein>
<feature type="coiled-coil region" evidence="1">
    <location>
        <begin position="623"/>
        <end position="678"/>
    </location>
</feature>
<feature type="coiled-coil region" evidence="1">
    <location>
        <begin position="805"/>
        <end position="961"/>
    </location>
</feature>
<dbReference type="SUPFAM" id="SSF52540">
    <property type="entry name" value="P-loop containing nucleoside triphosphate hydrolases"/>
    <property type="match status" value="2"/>
</dbReference>
<proteinExistence type="predicted"/>
<feature type="domain" description="Rad50/SbcC-type AAA" evidence="2">
    <location>
        <begin position="5"/>
        <end position="239"/>
    </location>
</feature>
<dbReference type="PANTHER" id="PTHR32114:SF2">
    <property type="entry name" value="ABC TRANSPORTER ABCH.3"/>
    <property type="match status" value="1"/>
</dbReference>
<dbReference type="GO" id="GO:0006302">
    <property type="term" value="P:double-strand break repair"/>
    <property type="evidence" value="ECO:0007669"/>
    <property type="project" value="InterPro"/>
</dbReference>
<dbReference type="GO" id="GO:0016887">
    <property type="term" value="F:ATP hydrolysis activity"/>
    <property type="evidence" value="ECO:0007669"/>
    <property type="project" value="InterPro"/>
</dbReference>
<evidence type="ECO:0000259" key="2">
    <source>
        <dbReference type="Pfam" id="PF13476"/>
    </source>
</evidence>